<dbReference type="Proteomes" id="UP000443153">
    <property type="component" value="Unassembled WGS sequence"/>
</dbReference>
<name>A0A6I2MKX5_9FLAO</name>
<evidence type="ECO:0000313" key="2">
    <source>
        <dbReference type="Proteomes" id="UP000443153"/>
    </source>
</evidence>
<dbReference type="AlphaFoldDB" id="A0A6I2MKX5"/>
<reference evidence="1 2" key="1">
    <citation type="submission" date="2019-11" db="EMBL/GenBank/DDBJ databases">
        <title>Maribacter lutea sp. nov., a marine bacterium isolated from intertidal sand.</title>
        <authorList>
            <person name="Liu A."/>
        </authorList>
    </citation>
    <scope>NUCLEOTIDE SEQUENCE [LARGE SCALE GENOMIC DNA]</scope>
    <source>
        <strain evidence="1 2">RZ05</strain>
    </source>
</reference>
<accession>A0A6I2MKX5</accession>
<protein>
    <submittedName>
        <fullName evidence="1">Uncharacterized protein</fullName>
    </submittedName>
</protein>
<dbReference type="OrthoDB" id="1447897at2"/>
<dbReference type="EMBL" id="WKJH01000005">
    <property type="protein sequence ID" value="MRX64378.1"/>
    <property type="molecule type" value="Genomic_DNA"/>
</dbReference>
<comment type="caution">
    <text evidence="1">The sequence shown here is derived from an EMBL/GenBank/DDBJ whole genome shotgun (WGS) entry which is preliminary data.</text>
</comment>
<gene>
    <name evidence="1" type="ORF">GJ691_09370</name>
</gene>
<evidence type="ECO:0000313" key="1">
    <source>
        <dbReference type="EMBL" id="MRX64378.1"/>
    </source>
</evidence>
<organism evidence="1 2">
    <name type="scientific">Maribacter luteus</name>
    <dbReference type="NCBI Taxonomy" id="2594478"/>
    <lineage>
        <taxon>Bacteria</taxon>
        <taxon>Pseudomonadati</taxon>
        <taxon>Bacteroidota</taxon>
        <taxon>Flavobacteriia</taxon>
        <taxon>Flavobacteriales</taxon>
        <taxon>Flavobacteriaceae</taxon>
        <taxon>Maribacter</taxon>
    </lineage>
</organism>
<keyword evidence="2" id="KW-1185">Reference proteome</keyword>
<sequence length="249" mass="29583">MFHKIQFFHFYTVDNYLSLQNHFAAMDYYNEFANRSFKTPKTDLKITVQEIDPELGIDPLLYSEFEVEKDFKLDYIIPSLGSLSDNYMDLIKSNWNRKNLYTEEARRNSAKSALENLRKGLKDIKKASFLDQDVIKLIIEQLDELEDVINDIILNPYTDIKEKLRFNWHRVDIEYLFYLLRENKQIEHIGDADLGRIIDNLFEYKETDGNYYPVKGSRKHISAFNTNERGVSQSIERLKSTFNPDFFNN</sequence>
<dbReference type="RefSeq" id="WP_154366171.1">
    <property type="nucleotide sequence ID" value="NZ_WKJH01000005.1"/>
</dbReference>
<proteinExistence type="predicted"/>